<gene>
    <name evidence="1" type="ORF">HAX54_049934</name>
</gene>
<evidence type="ECO:0000313" key="2">
    <source>
        <dbReference type="Proteomes" id="UP000823775"/>
    </source>
</evidence>
<evidence type="ECO:0000313" key="1">
    <source>
        <dbReference type="EMBL" id="MCE3051473.1"/>
    </source>
</evidence>
<dbReference type="Proteomes" id="UP000823775">
    <property type="component" value="Unassembled WGS sequence"/>
</dbReference>
<organism evidence="1 2">
    <name type="scientific">Datura stramonium</name>
    <name type="common">Jimsonweed</name>
    <name type="synonym">Common thornapple</name>
    <dbReference type="NCBI Taxonomy" id="4076"/>
    <lineage>
        <taxon>Eukaryota</taxon>
        <taxon>Viridiplantae</taxon>
        <taxon>Streptophyta</taxon>
        <taxon>Embryophyta</taxon>
        <taxon>Tracheophyta</taxon>
        <taxon>Spermatophyta</taxon>
        <taxon>Magnoliopsida</taxon>
        <taxon>eudicotyledons</taxon>
        <taxon>Gunneridae</taxon>
        <taxon>Pentapetalae</taxon>
        <taxon>asterids</taxon>
        <taxon>lamiids</taxon>
        <taxon>Solanales</taxon>
        <taxon>Solanaceae</taxon>
        <taxon>Solanoideae</taxon>
        <taxon>Datureae</taxon>
        <taxon>Datura</taxon>
    </lineage>
</organism>
<proteinExistence type="predicted"/>
<comment type="caution">
    <text evidence="1">The sequence shown here is derived from an EMBL/GenBank/DDBJ whole genome shotgun (WGS) entry which is preliminary data.</text>
</comment>
<feature type="non-terminal residue" evidence="1">
    <location>
        <position position="1"/>
    </location>
</feature>
<dbReference type="EMBL" id="JACEIK010008608">
    <property type="protein sequence ID" value="MCE3051473.1"/>
    <property type="molecule type" value="Genomic_DNA"/>
</dbReference>
<protein>
    <submittedName>
        <fullName evidence="1">Uncharacterized protein</fullName>
    </submittedName>
</protein>
<name>A0ABS8WKV6_DATST</name>
<keyword evidence="2" id="KW-1185">Reference proteome</keyword>
<accession>A0ABS8WKV6</accession>
<reference evidence="1 2" key="1">
    <citation type="journal article" date="2021" name="BMC Genomics">
        <title>Datura genome reveals duplications of psychoactive alkaloid biosynthetic genes and high mutation rate following tissue culture.</title>
        <authorList>
            <person name="Rajewski A."/>
            <person name="Carter-House D."/>
            <person name="Stajich J."/>
            <person name="Litt A."/>
        </authorList>
    </citation>
    <scope>NUCLEOTIDE SEQUENCE [LARGE SCALE GENOMIC DNA]</scope>
    <source>
        <strain evidence="1">AR-01</strain>
    </source>
</reference>
<sequence length="88" mass="10324">DFQIHHFQDIPSESSGCSGIPYQDIGLEKGTYFFDSAVAWRRHDFRRYSKKNCFMASIEKDEMTHLFQSRLSLRAEKVGVVHDRALRQ</sequence>